<reference evidence="18 19" key="1">
    <citation type="submission" date="2020-04" db="EMBL/GenBank/DDBJ databases">
        <title>Genome sequencing of novel species.</title>
        <authorList>
            <person name="Heo J."/>
            <person name="Kim S.-J."/>
            <person name="Kim J.-S."/>
            <person name="Hong S.-B."/>
            <person name="Kwon S.-W."/>
        </authorList>
    </citation>
    <scope>NUCLEOTIDE SEQUENCE [LARGE SCALE GENOMIC DNA]</scope>
    <source>
        <strain evidence="18 19">MFER-1</strain>
    </source>
</reference>
<dbReference type="Proteomes" id="UP000502248">
    <property type="component" value="Chromosome"/>
</dbReference>
<dbReference type="PROSITE" id="PS50893">
    <property type="entry name" value="ABC_TRANSPORTER_2"/>
    <property type="match status" value="2"/>
</dbReference>
<evidence type="ECO:0000256" key="5">
    <source>
        <dbReference type="ARBA" id="ARBA00022741"/>
    </source>
</evidence>
<dbReference type="Gene3D" id="1.10.8.280">
    <property type="entry name" value="ABC transporter ATPase domain-like"/>
    <property type="match status" value="1"/>
</dbReference>
<dbReference type="RefSeq" id="WP_169279322.1">
    <property type="nucleotide sequence ID" value="NZ_CP051680.1"/>
</dbReference>
<accession>A0A7Z2VHI4</accession>
<sequence length="834" mass="91286">MKDTIVINGARENNLKNISLEIPKIKLVVLTGPSGSGKSTLAMDTLQRECQRQYMDSMGMMADAIGRPKVESIEGLSPSISVGQHATNRNPRSTVGTATDLYTYVRFIFARLGERKCPSCKGSIPPSFEPSGRPDEEDEWMDRQTMDCPHCGTELVKVGMSHFSFNKPEGACESCGGLGHVASINEAAVFNGDLSLSEGGVASLNGVHRDIQTRILMAAGKHFGFEFDPQQRLKDYGEVQRDMLYYGVESDAFKRHYPNVKPIQGTKFEGVIPGLWRRYKEKDGEVGSQEKEGGFFREQLCPDCLGARLKKEVLLVRVAGCSISDVSDWSLGEVYEWTKGLMEALPVEGHHLLKPILHDMPMRLKRVIDVGLGYLSLNRQTVTLSGGEAQRMRLASLLGSGLTGVLYILDEPTTGLHPRDTQGLIRVLQQLRDLGNTVLVIEHDVEMMRAADHIIDIGPGAGVHGGNVVGQGSLEDLMASELSVTGAYLRAENLESTARVRRQGNGGQITIRQARSRNIDIPVVTFPLGCLVSVTGVSGSGKSTLVFDILARWNPESREKTGCKEMSGMEQVGNIVIIDQSPMGRMQRSNVATYTDAFTQIRQLYANLPEAKTRKLSAKHFSFNTPGGRCETCQGLGVLSLDMNFMPDLEVKCHDCKGRRFTNEVLLVTYEGFSISDVLNMSIQESLPLLKSETKIAGLIETLCEVGLGYLKWCQSVKTLSGGEGQRIRLAKELSKPSKNHTLYLLDEPTTGLHPSDINQLHALLSKLVDSGNTVVVVEHSLELIRESDWVIDIGPEGGSAGGKLVAEGTPEQIADVPASYTGKFLKPILRGIR</sequence>
<keyword evidence="10" id="KW-0067">ATP-binding</keyword>
<keyword evidence="4" id="KW-0677">Repeat</keyword>
<evidence type="ECO:0000256" key="15">
    <source>
        <dbReference type="ARBA" id="ARBA00039316"/>
    </source>
</evidence>
<evidence type="ECO:0000256" key="12">
    <source>
        <dbReference type="ARBA" id="ARBA00023125"/>
    </source>
</evidence>
<protein>
    <recommendedName>
        <fullName evidence="15">UvrABC system protein A</fullName>
    </recommendedName>
    <alternativeName>
        <fullName evidence="16">Excinuclease ABC subunit A</fullName>
    </alternativeName>
</protein>
<dbReference type="InterPro" id="IPR017871">
    <property type="entry name" value="ABC_transporter-like_CS"/>
</dbReference>
<keyword evidence="12" id="KW-0238">DNA-binding</keyword>
<dbReference type="PROSITE" id="PS00211">
    <property type="entry name" value="ABC_TRANSPORTER_1"/>
    <property type="match status" value="1"/>
</dbReference>
<keyword evidence="6" id="KW-0227">DNA damage</keyword>
<dbReference type="Pfam" id="PF00005">
    <property type="entry name" value="ABC_tran"/>
    <property type="match status" value="2"/>
</dbReference>
<feature type="domain" description="ABC transporter" evidence="17">
    <location>
        <begin position="189"/>
        <end position="484"/>
    </location>
</feature>
<dbReference type="GO" id="GO:0003677">
    <property type="term" value="F:DNA binding"/>
    <property type="evidence" value="ECO:0007669"/>
    <property type="project" value="UniProtKB-KW"/>
</dbReference>
<dbReference type="SUPFAM" id="SSF52540">
    <property type="entry name" value="P-loop containing nucleoside triphosphate hydrolases"/>
    <property type="match status" value="2"/>
</dbReference>
<keyword evidence="19" id="KW-1185">Reference proteome</keyword>
<dbReference type="Gene3D" id="1.20.1580.10">
    <property type="entry name" value="ABC transporter ATPase like domain"/>
    <property type="match status" value="2"/>
</dbReference>
<feature type="domain" description="ABC transporter" evidence="17">
    <location>
        <begin position="489"/>
        <end position="827"/>
    </location>
</feature>
<dbReference type="InterPro" id="IPR004602">
    <property type="entry name" value="UvrA"/>
</dbReference>
<dbReference type="KEGG" id="cheb:HH215_07470"/>
<gene>
    <name evidence="18" type="primary">uvrA</name>
    <name evidence="18" type="ORF">HH215_07470</name>
</gene>
<dbReference type="GO" id="GO:0005524">
    <property type="term" value="F:ATP binding"/>
    <property type="evidence" value="ECO:0007669"/>
    <property type="project" value="UniProtKB-KW"/>
</dbReference>
<dbReference type="AlphaFoldDB" id="A0A7Z2VHI4"/>
<dbReference type="EMBL" id="CP051680">
    <property type="protein sequence ID" value="QJD83025.1"/>
    <property type="molecule type" value="Genomic_DNA"/>
</dbReference>
<dbReference type="GO" id="GO:0009380">
    <property type="term" value="C:excinuclease repair complex"/>
    <property type="evidence" value="ECO:0007669"/>
    <property type="project" value="InterPro"/>
</dbReference>
<evidence type="ECO:0000256" key="4">
    <source>
        <dbReference type="ARBA" id="ARBA00022737"/>
    </source>
</evidence>
<organism evidence="18 19">
    <name type="scientific">Cohnella herbarum</name>
    <dbReference type="NCBI Taxonomy" id="2728023"/>
    <lineage>
        <taxon>Bacteria</taxon>
        <taxon>Bacillati</taxon>
        <taxon>Bacillota</taxon>
        <taxon>Bacilli</taxon>
        <taxon>Bacillales</taxon>
        <taxon>Paenibacillaceae</taxon>
        <taxon>Cohnella</taxon>
    </lineage>
</organism>
<evidence type="ECO:0000256" key="3">
    <source>
        <dbReference type="ARBA" id="ARBA00022723"/>
    </source>
</evidence>
<dbReference type="InterPro" id="IPR003593">
    <property type="entry name" value="AAA+_ATPase"/>
</dbReference>
<evidence type="ECO:0000256" key="6">
    <source>
        <dbReference type="ARBA" id="ARBA00022763"/>
    </source>
</evidence>
<evidence type="ECO:0000256" key="1">
    <source>
        <dbReference type="ARBA" id="ARBA00004496"/>
    </source>
</evidence>
<keyword evidence="3" id="KW-0479">Metal-binding</keyword>
<keyword evidence="9" id="KW-0862">Zinc</keyword>
<dbReference type="GO" id="GO:0016887">
    <property type="term" value="F:ATP hydrolysis activity"/>
    <property type="evidence" value="ECO:0007669"/>
    <property type="project" value="InterPro"/>
</dbReference>
<evidence type="ECO:0000256" key="10">
    <source>
        <dbReference type="ARBA" id="ARBA00022840"/>
    </source>
</evidence>
<keyword evidence="13" id="KW-0234">DNA repair</keyword>
<evidence type="ECO:0000256" key="9">
    <source>
        <dbReference type="ARBA" id="ARBA00022833"/>
    </source>
</evidence>
<evidence type="ECO:0000256" key="7">
    <source>
        <dbReference type="ARBA" id="ARBA00022769"/>
    </source>
</evidence>
<evidence type="ECO:0000256" key="2">
    <source>
        <dbReference type="ARBA" id="ARBA00022490"/>
    </source>
</evidence>
<dbReference type="SMART" id="SM00382">
    <property type="entry name" value="AAA"/>
    <property type="match status" value="2"/>
</dbReference>
<evidence type="ECO:0000256" key="14">
    <source>
        <dbReference type="ARBA" id="ARBA00038000"/>
    </source>
</evidence>
<dbReference type="InterPro" id="IPR027417">
    <property type="entry name" value="P-loop_NTPase"/>
</dbReference>
<name>A0A7Z2VHI4_9BACL</name>
<dbReference type="NCBIfam" id="TIGR00630">
    <property type="entry name" value="uvra"/>
    <property type="match status" value="1"/>
</dbReference>
<proteinExistence type="inferred from homology"/>
<keyword evidence="2" id="KW-0963">Cytoplasm</keyword>
<dbReference type="PANTHER" id="PTHR43152:SF3">
    <property type="entry name" value="UVRABC SYSTEM PROTEIN A"/>
    <property type="match status" value="1"/>
</dbReference>
<comment type="similarity">
    <text evidence="14">Belongs to the ABC transporter superfamily. UvrA family.</text>
</comment>
<evidence type="ECO:0000256" key="11">
    <source>
        <dbReference type="ARBA" id="ARBA00022881"/>
    </source>
</evidence>
<dbReference type="Gene3D" id="3.40.50.300">
    <property type="entry name" value="P-loop containing nucleotide triphosphate hydrolases"/>
    <property type="match status" value="2"/>
</dbReference>
<evidence type="ECO:0000256" key="8">
    <source>
        <dbReference type="ARBA" id="ARBA00022771"/>
    </source>
</evidence>
<dbReference type="GO" id="GO:0005737">
    <property type="term" value="C:cytoplasm"/>
    <property type="evidence" value="ECO:0007669"/>
    <property type="project" value="UniProtKB-SubCell"/>
</dbReference>
<dbReference type="GO" id="GO:0006289">
    <property type="term" value="P:nucleotide-excision repair"/>
    <property type="evidence" value="ECO:0007669"/>
    <property type="project" value="InterPro"/>
</dbReference>
<dbReference type="InterPro" id="IPR003439">
    <property type="entry name" value="ABC_transporter-like_ATP-bd"/>
</dbReference>
<dbReference type="PANTHER" id="PTHR43152">
    <property type="entry name" value="UVRABC SYSTEM PROTEIN A"/>
    <property type="match status" value="1"/>
</dbReference>
<evidence type="ECO:0000313" key="19">
    <source>
        <dbReference type="Proteomes" id="UP000502248"/>
    </source>
</evidence>
<dbReference type="Pfam" id="PF17755">
    <property type="entry name" value="UvrA_DNA-bind"/>
    <property type="match status" value="1"/>
</dbReference>
<comment type="subcellular location">
    <subcellularLocation>
        <location evidence="1">Cytoplasm</location>
    </subcellularLocation>
</comment>
<evidence type="ECO:0000313" key="18">
    <source>
        <dbReference type="EMBL" id="QJD83025.1"/>
    </source>
</evidence>
<evidence type="ECO:0000256" key="16">
    <source>
        <dbReference type="ARBA" id="ARBA00042156"/>
    </source>
</evidence>
<evidence type="ECO:0000259" key="17">
    <source>
        <dbReference type="PROSITE" id="PS50893"/>
    </source>
</evidence>
<dbReference type="GO" id="GO:0004518">
    <property type="term" value="F:nuclease activity"/>
    <property type="evidence" value="ECO:0007669"/>
    <property type="project" value="UniProtKB-KW"/>
</dbReference>
<keyword evidence="11" id="KW-0267">Excision nuclease</keyword>
<evidence type="ECO:0000256" key="13">
    <source>
        <dbReference type="ARBA" id="ARBA00023204"/>
    </source>
</evidence>
<dbReference type="InterPro" id="IPR041552">
    <property type="entry name" value="UvrA_DNA-bd"/>
</dbReference>
<keyword evidence="8" id="KW-0863">Zinc-finger</keyword>
<dbReference type="GO" id="GO:0008270">
    <property type="term" value="F:zinc ion binding"/>
    <property type="evidence" value="ECO:0007669"/>
    <property type="project" value="UniProtKB-KW"/>
</dbReference>
<keyword evidence="5" id="KW-0547">Nucleotide-binding</keyword>
<keyword evidence="7" id="KW-0228">DNA excision</keyword>